<dbReference type="Pfam" id="PF13487">
    <property type="entry name" value="HD_5"/>
    <property type="match status" value="1"/>
</dbReference>
<dbReference type="SMART" id="SM00471">
    <property type="entry name" value="HDc"/>
    <property type="match status" value="1"/>
</dbReference>
<dbReference type="AlphaFoldDB" id="A0A0K1PZZ6"/>
<dbReference type="InterPro" id="IPR037522">
    <property type="entry name" value="HD_GYP_dom"/>
</dbReference>
<dbReference type="Proteomes" id="UP000064967">
    <property type="component" value="Chromosome"/>
</dbReference>
<dbReference type="CDD" id="cd00077">
    <property type="entry name" value="HDc"/>
    <property type="match status" value="1"/>
</dbReference>
<dbReference type="KEGG" id="llu:AKJ09_05368"/>
<dbReference type="SUPFAM" id="SSF109604">
    <property type="entry name" value="HD-domain/PDEase-like"/>
    <property type="match status" value="1"/>
</dbReference>
<proteinExistence type="predicted"/>
<organism evidence="3 4">
    <name type="scientific">Labilithrix luteola</name>
    <dbReference type="NCBI Taxonomy" id="1391654"/>
    <lineage>
        <taxon>Bacteria</taxon>
        <taxon>Pseudomonadati</taxon>
        <taxon>Myxococcota</taxon>
        <taxon>Polyangia</taxon>
        <taxon>Polyangiales</taxon>
        <taxon>Labilitrichaceae</taxon>
        <taxon>Labilithrix</taxon>
    </lineage>
</organism>
<feature type="domain" description="HD-GYP" evidence="2">
    <location>
        <begin position="235"/>
        <end position="430"/>
    </location>
</feature>
<dbReference type="GO" id="GO:0003677">
    <property type="term" value="F:DNA binding"/>
    <property type="evidence" value="ECO:0007669"/>
    <property type="project" value="InterPro"/>
</dbReference>
<dbReference type="EMBL" id="CP012333">
    <property type="protein sequence ID" value="AKU98704.1"/>
    <property type="molecule type" value="Genomic_DNA"/>
</dbReference>
<dbReference type="InterPro" id="IPR052020">
    <property type="entry name" value="Cyclic_di-GMP/3'3'-cGAMP_PDE"/>
</dbReference>
<dbReference type="STRING" id="1391654.AKJ09_05368"/>
<feature type="domain" description="HTH luxR-type" evidence="1">
    <location>
        <begin position="425"/>
        <end position="490"/>
    </location>
</feature>
<dbReference type="Gene3D" id="1.10.3210.10">
    <property type="entry name" value="Hypothetical protein af1432"/>
    <property type="match status" value="2"/>
</dbReference>
<dbReference type="InterPro" id="IPR036388">
    <property type="entry name" value="WH-like_DNA-bd_sf"/>
</dbReference>
<dbReference type="InterPro" id="IPR016032">
    <property type="entry name" value="Sig_transdc_resp-reg_C-effctor"/>
</dbReference>
<dbReference type="SMART" id="SM00421">
    <property type="entry name" value="HTH_LUXR"/>
    <property type="match status" value="1"/>
</dbReference>
<dbReference type="InterPro" id="IPR003607">
    <property type="entry name" value="HD/PDEase_dom"/>
</dbReference>
<dbReference type="SUPFAM" id="SSF46894">
    <property type="entry name" value="C-terminal effector domain of the bipartite response regulators"/>
    <property type="match status" value="1"/>
</dbReference>
<dbReference type="PROSITE" id="PS00622">
    <property type="entry name" value="HTH_LUXR_1"/>
    <property type="match status" value="1"/>
</dbReference>
<gene>
    <name evidence="3" type="ORF">AKJ09_05368</name>
</gene>
<accession>A0A0K1PZZ6</accession>
<keyword evidence="4" id="KW-1185">Reference proteome</keyword>
<dbReference type="PATRIC" id="fig|1391654.3.peg.5437"/>
<evidence type="ECO:0000313" key="3">
    <source>
        <dbReference type="EMBL" id="AKU98704.1"/>
    </source>
</evidence>
<dbReference type="PRINTS" id="PR00038">
    <property type="entry name" value="HTHLUXR"/>
</dbReference>
<dbReference type="PROSITE" id="PS50043">
    <property type="entry name" value="HTH_LUXR_2"/>
    <property type="match status" value="1"/>
</dbReference>
<dbReference type="PANTHER" id="PTHR45228">
    <property type="entry name" value="CYCLIC DI-GMP PHOSPHODIESTERASE TM_0186-RELATED"/>
    <property type="match status" value="1"/>
</dbReference>
<evidence type="ECO:0000313" key="4">
    <source>
        <dbReference type="Proteomes" id="UP000064967"/>
    </source>
</evidence>
<dbReference type="GO" id="GO:0006355">
    <property type="term" value="P:regulation of DNA-templated transcription"/>
    <property type="evidence" value="ECO:0007669"/>
    <property type="project" value="InterPro"/>
</dbReference>
<dbReference type="PROSITE" id="PS51832">
    <property type="entry name" value="HD_GYP"/>
    <property type="match status" value="1"/>
</dbReference>
<name>A0A0K1PZZ6_9BACT</name>
<sequence length="492" mass="52367">MTALATVLDLVNGLAPEKSLLTGLFAMDLACELALPDVQRRAAFYAGLLRQLGCTAYAGEWSRLGNDIALRRAILHGDDMSDVHLARSVTRANTSLKGGVTGLARLLSSSRRLRPQWYAASCDAGRILAEGLGFGVEVTRALDEIHERWDGAGGPNGLVGDAASIVGRIGQVAHVAVVFFLDGDVKMARDALELQSGRALDPVLTKLALSLTPLLATLAEGRLEAAEAVLGAAPPPLTAPKLAAAFGDFADLQTPSTVGHSRAVASVCDAVAENVGVTGDDRARLALAARLHDLGQVLVPTGIWLQKTWTAHERDAANTHPMMTERLLSASPMLKDVARLAGAHHERLDGSGYPRNLSASGLSRAERLLAAADVWVGLREPRAHRAAFELSEARRLLQTEAKEGRLDPDCVCALLGAESPDGRPKPRASSDLTSRELEVLRLLARGATNKEIARTLRISDRTVQHHTIHIYQKLGVRSRAGAVLTALKTGLV</sequence>
<dbReference type="Pfam" id="PF00196">
    <property type="entry name" value="GerE"/>
    <property type="match status" value="1"/>
</dbReference>
<dbReference type="PANTHER" id="PTHR45228:SF5">
    <property type="entry name" value="CYCLIC DI-GMP PHOSPHODIESTERASE VC_1348-RELATED"/>
    <property type="match status" value="1"/>
</dbReference>
<evidence type="ECO:0000259" key="1">
    <source>
        <dbReference type="PROSITE" id="PS50043"/>
    </source>
</evidence>
<reference evidence="3 4" key="1">
    <citation type="submission" date="2015-08" db="EMBL/GenBank/DDBJ databases">
        <authorList>
            <person name="Babu N.S."/>
            <person name="Beckwith C.J."/>
            <person name="Beseler K.G."/>
            <person name="Brison A."/>
            <person name="Carone J.V."/>
            <person name="Caskin T.P."/>
            <person name="Diamond M."/>
            <person name="Durham M.E."/>
            <person name="Foxe J.M."/>
            <person name="Go M."/>
            <person name="Henderson B.A."/>
            <person name="Jones I.B."/>
            <person name="McGettigan J.A."/>
            <person name="Micheletti S.J."/>
            <person name="Nasrallah M.E."/>
            <person name="Ortiz D."/>
            <person name="Piller C.R."/>
            <person name="Privatt S.R."/>
            <person name="Schneider S.L."/>
            <person name="Sharp S."/>
            <person name="Smith T.C."/>
            <person name="Stanton J.D."/>
            <person name="Ullery H.E."/>
            <person name="Wilson R.J."/>
            <person name="Serrano M.G."/>
            <person name="Buck G."/>
            <person name="Lee V."/>
            <person name="Wang Y."/>
            <person name="Carvalho R."/>
            <person name="Voegtly L."/>
            <person name="Shi R."/>
            <person name="Duckworth R."/>
            <person name="Johnson A."/>
            <person name="Loviza R."/>
            <person name="Walstead R."/>
            <person name="Shah Z."/>
            <person name="Kiflezghi M."/>
            <person name="Wade K."/>
            <person name="Ball S.L."/>
            <person name="Bradley K.W."/>
            <person name="Asai D.J."/>
            <person name="Bowman C.A."/>
            <person name="Russell D.A."/>
            <person name="Pope W.H."/>
            <person name="Jacobs-Sera D."/>
            <person name="Hendrix R.W."/>
            <person name="Hatfull G.F."/>
        </authorList>
    </citation>
    <scope>NUCLEOTIDE SEQUENCE [LARGE SCALE GENOMIC DNA]</scope>
    <source>
        <strain evidence="3 4">DSM 27648</strain>
    </source>
</reference>
<dbReference type="CDD" id="cd06170">
    <property type="entry name" value="LuxR_C_like"/>
    <property type="match status" value="1"/>
</dbReference>
<evidence type="ECO:0000259" key="2">
    <source>
        <dbReference type="PROSITE" id="PS51832"/>
    </source>
</evidence>
<dbReference type="InterPro" id="IPR000792">
    <property type="entry name" value="Tscrpt_reg_LuxR_C"/>
</dbReference>
<dbReference type="Gene3D" id="1.10.10.10">
    <property type="entry name" value="Winged helix-like DNA-binding domain superfamily/Winged helix DNA-binding domain"/>
    <property type="match status" value="1"/>
</dbReference>
<protein>
    <submittedName>
        <fullName evidence="3">Two-component response regulator</fullName>
    </submittedName>
</protein>